<keyword evidence="5" id="KW-1185">Reference proteome</keyword>
<keyword evidence="1" id="KW-0596">Phosphopantetheine</keyword>
<accession>A0A1W5D0Y6</accession>
<reference evidence="5" key="1">
    <citation type="submission" date="2017-03" db="EMBL/GenBank/DDBJ databases">
        <authorList>
            <person name="Sharma R."/>
            <person name="Thines M."/>
        </authorList>
    </citation>
    <scope>NUCLEOTIDE SEQUENCE [LARGE SCALE GENOMIC DNA]</scope>
</reference>
<dbReference type="Pfam" id="PF00501">
    <property type="entry name" value="AMP-binding"/>
    <property type="match status" value="1"/>
</dbReference>
<dbReference type="PANTHER" id="PTHR43439">
    <property type="entry name" value="PHENYLACETATE-COENZYME A LIGASE"/>
    <property type="match status" value="1"/>
</dbReference>
<feature type="domain" description="AMP-dependent synthetase/ligase" evidence="3">
    <location>
        <begin position="51"/>
        <end position="349"/>
    </location>
</feature>
<proteinExistence type="predicted"/>
<evidence type="ECO:0000313" key="5">
    <source>
        <dbReference type="Proteomes" id="UP000192927"/>
    </source>
</evidence>
<sequence length="549" mass="61553">MATSVSVNGHDAAPPAPPKKLLNHIVDDMAREKPDVLYAEIPLSPTSFDAGFRRVTYRALANAINGMAWWLHRTLGPGQNFETLLYIGPNDLRHNILILGAVKAGYKMLFTSPRYSPLAQVNLIRLVGCKTMLVPEARPPAIDGILESCEMRVHRIPSLEDLFDQRNPHYPFEKTFAQARSEPLVVLHTSGTTGLPKPIIWTHDWAASFAGERMLAPPPGFDSSDRLLLGTRILSLMPPFHGAHIFASIMFAIFNQTTTIYPLSAVPPSAEMIVECLKHTTADAITLVPPYVEQIGRSPEILEYLSQNIETIFWAGGDISLAAGDAISSMIKLFTTCGSTEMGMWPTLRRSGKWPSEHWKFMKIHPAANIEFRQRSDDLYEAFVNRNADYEHEQPVFKIFTDAQEFSSGDLFSPHPSDPQLWQYCGRSDDMQVFSSGEKYHPVSVEQRIGHHPEVQEALLVGTRRPQAALLLEMKAGTPLETAEQRAEAVARVWPVVEEANQMCPTYAKITKERILFVEPQRPMVRGAKGTVHRWATVHLYREELDGLL</sequence>
<name>A0A1W5D0Y6_9LECA</name>
<dbReference type="AlphaFoldDB" id="A0A1W5D0Y6"/>
<dbReference type="Pfam" id="PF23562">
    <property type="entry name" value="AMP-binding_C_3"/>
    <property type="match status" value="1"/>
</dbReference>
<evidence type="ECO:0000256" key="2">
    <source>
        <dbReference type="ARBA" id="ARBA00022553"/>
    </source>
</evidence>
<dbReference type="PROSITE" id="PS00455">
    <property type="entry name" value="AMP_BINDING"/>
    <property type="match status" value="1"/>
</dbReference>
<dbReference type="InterPro" id="IPR051414">
    <property type="entry name" value="Adenylate-forming_Reductase"/>
</dbReference>
<evidence type="ECO:0000313" key="4">
    <source>
        <dbReference type="EMBL" id="SLM36794.1"/>
    </source>
</evidence>
<dbReference type="EMBL" id="FWEW01001348">
    <property type="protein sequence ID" value="SLM36794.1"/>
    <property type="molecule type" value="Genomic_DNA"/>
</dbReference>
<dbReference type="InterPro" id="IPR042099">
    <property type="entry name" value="ANL_N_sf"/>
</dbReference>
<keyword evidence="2" id="KW-0597">Phosphoprotein</keyword>
<dbReference type="Gene3D" id="3.40.50.12780">
    <property type="entry name" value="N-terminal domain of ligase-like"/>
    <property type="match status" value="1"/>
</dbReference>
<dbReference type="Proteomes" id="UP000192927">
    <property type="component" value="Unassembled WGS sequence"/>
</dbReference>
<dbReference type="PANTHER" id="PTHR43439:SF2">
    <property type="entry name" value="ENZYME, PUTATIVE (JCVI)-RELATED"/>
    <property type="match status" value="1"/>
</dbReference>
<dbReference type="GO" id="GO:0016874">
    <property type="term" value="F:ligase activity"/>
    <property type="evidence" value="ECO:0007669"/>
    <property type="project" value="UniProtKB-KW"/>
</dbReference>
<protein>
    <submittedName>
        <fullName evidence="4">AMP-dependent synthetase/ligase</fullName>
    </submittedName>
</protein>
<keyword evidence="4" id="KW-0436">Ligase</keyword>
<dbReference type="SUPFAM" id="SSF56801">
    <property type="entry name" value="Acetyl-CoA synthetase-like"/>
    <property type="match status" value="1"/>
</dbReference>
<evidence type="ECO:0000256" key="1">
    <source>
        <dbReference type="ARBA" id="ARBA00022450"/>
    </source>
</evidence>
<organism evidence="4 5">
    <name type="scientific">Lasallia pustulata</name>
    <dbReference type="NCBI Taxonomy" id="136370"/>
    <lineage>
        <taxon>Eukaryota</taxon>
        <taxon>Fungi</taxon>
        <taxon>Dikarya</taxon>
        <taxon>Ascomycota</taxon>
        <taxon>Pezizomycotina</taxon>
        <taxon>Lecanoromycetes</taxon>
        <taxon>OSLEUM clade</taxon>
        <taxon>Umbilicariomycetidae</taxon>
        <taxon>Umbilicariales</taxon>
        <taxon>Umbilicariaceae</taxon>
        <taxon>Lasallia</taxon>
    </lineage>
</organism>
<dbReference type="InterPro" id="IPR020845">
    <property type="entry name" value="AMP-binding_CS"/>
</dbReference>
<evidence type="ECO:0000259" key="3">
    <source>
        <dbReference type="Pfam" id="PF00501"/>
    </source>
</evidence>
<dbReference type="InterPro" id="IPR000873">
    <property type="entry name" value="AMP-dep_synth/lig_dom"/>
</dbReference>